<dbReference type="EMBL" id="QKWH01000004">
    <property type="protein sequence ID" value="PZR53436.1"/>
    <property type="molecule type" value="Genomic_DNA"/>
</dbReference>
<dbReference type="Proteomes" id="UP000248783">
    <property type="component" value="Unassembled WGS sequence"/>
</dbReference>
<keyword evidence="3" id="KW-1185">Reference proteome</keyword>
<evidence type="ECO:0000313" key="2">
    <source>
        <dbReference type="EMBL" id="PZR53436.1"/>
    </source>
</evidence>
<dbReference type="AlphaFoldDB" id="A0A2W5WYN1"/>
<accession>A0A2W5WYN1</accession>
<protein>
    <submittedName>
        <fullName evidence="2">Uncharacterized protein</fullName>
    </submittedName>
</protein>
<evidence type="ECO:0000313" key="3">
    <source>
        <dbReference type="Proteomes" id="UP000248783"/>
    </source>
</evidence>
<name>A0A2W5WYN1_9MICO</name>
<comment type="caution">
    <text evidence="2">The sequence shown here is derived from an EMBL/GenBank/DDBJ whole genome shotgun (WGS) entry which is preliminary data.</text>
</comment>
<gene>
    <name evidence="2" type="ORF">DNL40_07975</name>
</gene>
<sequence length="77" mass="8558">MLDARPRPATATRRALAAPATPAGPADYQVHAAILWAAEHDPTALLAHRLVCHTVRDQQERRRADEELVGRWRGTAR</sequence>
<feature type="compositionally biased region" description="Basic and acidic residues" evidence="1">
    <location>
        <begin position="58"/>
        <end position="70"/>
    </location>
</feature>
<proteinExistence type="predicted"/>
<feature type="compositionally biased region" description="Low complexity" evidence="1">
    <location>
        <begin position="7"/>
        <end position="23"/>
    </location>
</feature>
<feature type="region of interest" description="Disordered" evidence="1">
    <location>
        <begin position="58"/>
        <end position="77"/>
    </location>
</feature>
<dbReference type="RefSeq" id="WP_146252051.1">
    <property type="nucleotide sequence ID" value="NZ_QKWH01000004.1"/>
</dbReference>
<organism evidence="2 3">
    <name type="scientific">Xylanimonas oleitrophica</name>
    <dbReference type="NCBI Taxonomy" id="2607479"/>
    <lineage>
        <taxon>Bacteria</taxon>
        <taxon>Bacillati</taxon>
        <taxon>Actinomycetota</taxon>
        <taxon>Actinomycetes</taxon>
        <taxon>Micrococcales</taxon>
        <taxon>Promicromonosporaceae</taxon>
        <taxon>Xylanimonas</taxon>
    </lineage>
</organism>
<reference evidence="2 3" key="1">
    <citation type="submission" date="2018-06" db="EMBL/GenBank/DDBJ databases">
        <title>Whole genome sequencing of a novel hydrocarbon degrading bacterial strain, PW21 isolated from oil contaminated produced water sample.</title>
        <authorList>
            <person name="Nagkirti P."/>
            <person name="Shaikh A."/>
            <person name="Gowdaman V."/>
            <person name="Engineer A.E."/>
            <person name="Dagar S."/>
            <person name="Dhakephalkar P.K."/>
        </authorList>
    </citation>
    <scope>NUCLEOTIDE SEQUENCE [LARGE SCALE GENOMIC DNA]</scope>
    <source>
        <strain evidence="2 3">PW21</strain>
    </source>
</reference>
<feature type="region of interest" description="Disordered" evidence="1">
    <location>
        <begin position="1"/>
        <end position="23"/>
    </location>
</feature>
<evidence type="ECO:0000256" key="1">
    <source>
        <dbReference type="SAM" id="MobiDB-lite"/>
    </source>
</evidence>